<name>A0A6G1JL95_9PLEO</name>
<gene>
    <name evidence="1" type="ORF">K458DRAFT_355257</name>
</gene>
<sequence length="132" mass="15080">MTTASLLSGKRMGYYYDRRYLPGNNQSYRVDPPMHTIELVVDEAVSIQYTHSLNERIKWIIFSASRGVDSYGTFQLNGTVSETGNVTIIKTYVTQGWSWMWHGTVMPFGIVGVLGDIRGVELGGYFWIWKQD</sequence>
<dbReference type="OrthoDB" id="5139943at2759"/>
<evidence type="ECO:0000313" key="1">
    <source>
        <dbReference type="EMBL" id="KAF2690923.1"/>
    </source>
</evidence>
<keyword evidence="2" id="KW-1185">Reference proteome</keyword>
<organism evidence="1 2">
    <name type="scientific">Lentithecium fluviatile CBS 122367</name>
    <dbReference type="NCBI Taxonomy" id="1168545"/>
    <lineage>
        <taxon>Eukaryota</taxon>
        <taxon>Fungi</taxon>
        <taxon>Dikarya</taxon>
        <taxon>Ascomycota</taxon>
        <taxon>Pezizomycotina</taxon>
        <taxon>Dothideomycetes</taxon>
        <taxon>Pleosporomycetidae</taxon>
        <taxon>Pleosporales</taxon>
        <taxon>Massarineae</taxon>
        <taxon>Lentitheciaceae</taxon>
        <taxon>Lentithecium</taxon>
    </lineage>
</organism>
<dbReference type="AlphaFoldDB" id="A0A6G1JL95"/>
<protein>
    <submittedName>
        <fullName evidence="1">Uncharacterized protein</fullName>
    </submittedName>
</protein>
<accession>A0A6G1JL95</accession>
<proteinExistence type="predicted"/>
<evidence type="ECO:0000313" key="2">
    <source>
        <dbReference type="Proteomes" id="UP000799291"/>
    </source>
</evidence>
<dbReference type="Proteomes" id="UP000799291">
    <property type="component" value="Unassembled WGS sequence"/>
</dbReference>
<reference evidence="1" key="1">
    <citation type="journal article" date="2020" name="Stud. Mycol.">
        <title>101 Dothideomycetes genomes: a test case for predicting lifestyles and emergence of pathogens.</title>
        <authorList>
            <person name="Haridas S."/>
            <person name="Albert R."/>
            <person name="Binder M."/>
            <person name="Bloem J."/>
            <person name="Labutti K."/>
            <person name="Salamov A."/>
            <person name="Andreopoulos B."/>
            <person name="Baker S."/>
            <person name="Barry K."/>
            <person name="Bills G."/>
            <person name="Bluhm B."/>
            <person name="Cannon C."/>
            <person name="Castanera R."/>
            <person name="Culley D."/>
            <person name="Daum C."/>
            <person name="Ezra D."/>
            <person name="Gonzalez J."/>
            <person name="Henrissat B."/>
            <person name="Kuo A."/>
            <person name="Liang C."/>
            <person name="Lipzen A."/>
            <person name="Lutzoni F."/>
            <person name="Magnuson J."/>
            <person name="Mondo S."/>
            <person name="Nolan M."/>
            <person name="Ohm R."/>
            <person name="Pangilinan J."/>
            <person name="Park H.-J."/>
            <person name="Ramirez L."/>
            <person name="Alfaro M."/>
            <person name="Sun H."/>
            <person name="Tritt A."/>
            <person name="Yoshinaga Y."/>
            <person name="Zwiers L.-H."/>
            <person name="Turgeon B."/>
            <person name="Goodwin S."/>
            <person name="Spatafora J."/>
            <person name="Crous P."/>
            <person name="Grigoriev I."/>
        </authorList>
    </citation>
    <scope>NUCLEOTIDE SEQUENCE</scope>
    <source>
        <strain evidence="1">CBS 122367</strain>
    </source>
</reference>
<dbReference type="EMBL" id="MU005570">
    <property type="protein sequence ID" value="KAF2690923.1"/>
    <property type="molecule type" value="Genomic_DNA"/>
</dbReference>